<dbReference type="EMBL" id="JBAHYK010000547">
    <property type="protein sequence ID" value="KAL0573080.1"/>
    <property type="molecule type" value="Genomic_DNA"/>
</dbReference>
<sequence>MNGPRNNFERTLMLNTTLWYQVLPDFLRELYITSSNALESALFALEGHSQLTEHVHTLHILVEAPPALGHFHPSMDRLAQYLFTETIPTDKRVLVQRLILRCTSSIQSLAIVGDLFSNKVLTPILQSTFPKLTELAVPVHFLASPSSPSALRTLYNPASEEQDHTWPAVHSLWIWVTEPATDEEVDRAMMDMRHLKSLRRLAITFRQLDSYSILAYLQYLKVLPSVDCIAVDIATLPRMFPLAYVIYDAYFFDPRVVFVQSGPLSPSFQRSISICAGDDEPFIYDLLMVAPHGVRPTWGTILDKVQERRTFGIRKGYVFPSGIPQVVQRGIGPFRGVGGTDESSDIPPPLESGAS</sequence>
<protein>
    <submittedName>
        <fullName evidence="2">Uncharacterized protein</fullName>
    </submittedName>
</protein>
<reference evidence="2 3" key="1">
    <citation type="submission" date="2024-02" db="EMBL/GenBank/DDBJ databases">
        <title>A draft genome for the cacao thread blight pathogen Marasmius crinis-equi.</title>
        <authorList>
            <person name="Cohen S.P."/>
            <person name="Baruah I.K."/>
            <person name="Amoako-Attah I."/>
            <person name="Bukari Y."/>
            <person name="Meinhardt L.W."/>
            <person name="Bailey B.A."/>
        </authorList>
    </citation>
    <scope>NUCLEOTIDE SEQUENCE [LARGE SCALE GENOMIC DNA]</scope>
    <source>
        <strain evidence="2 3">GH-76</strain>
    </source>
</reference>
<feature type="compositionally biased region" description="Pro residues" evidence="1">
    <location>
        <begin position="346"/>
        <end position="355"/>
    </location>
</feature>
<dbReference type="Proteomes" id="UP001465976">
    <property type="component" value="Unassembled WGS sequence"/>
</dbReference>
<feature type="region of interest" description="Disordered" evidence="1">
    <location>
        <begin position="334"/>
        <end position="355"/>
    </location>
</feature>
<organism evidence="2 3">
    <name type="scientific">Marasmius crinis-equi</name>
    <dbReference type="NCBI Taxonomy" id="585013"/>
    <lineage>
        <taxon>Eukaryota</taxon>
        <taxon>Fungi</taxon>
        <taxon>Dikarya</taxon>
        <taxon>Basidiomycota</taxon>
        <taxon>Agaricomycotina</taxon>
        <taxon>Agaricomycetes</taxon>
        <taxon>Agaricomycetidae</taxon>
        <taxon>Agaricales</taxon>
        <taxon>Marasmiineae</taxon>
        <taxon>Marasmiaceae</taxon>
        <taxon>Marasmius</taxon>
    </lineage>
</organism>
<evidence type="ECO:0000313" key="2">
    <source>
        <dbReference type="EMBL" id="KAL0573080.1"/>
    </source>
</evidence>
<proteinExistence type="predicted"/>
<comment type="caution">
    <text evidence="2">The sequence shown here is derived from an EMBL/GenBank/DDBJ whole genome shotgun (WGS) entry which is preliminary data.</text>
</comment>
<evidence type="ECO:0000313" key="3">
    <source>
        <dbReference type="Proteomes" id="UP001465976"/>
    </source>
</evidence>
<evidence type="ECO:0000256" key="1">
    <source>
        <dbReference type="SAM" id="MobiDB-lite"/>
    </source>
</evidence>
<keyword evidence="3" id="KW-1185">Reference proteome</keyword>
<name>A0ABR3FD60_9AGAR</name>
<gene>
    <name evidence="2" type="ORF">V5O48_008874</name>
</gene>
<accession>A0ABR3FD60</accession>